<proteinExistence type="predicted"/>
<keyword evidence="3" id="KW-1185">Reference proteome</keyword>
<feature type="domain" description="Reverse transcriptase" evidence="1">
    <location>
        <begin position="1"/>
        <end position="123"/>
    </location>
</feature>
<gene>
    <name evidence="2" type="ORF">PoB_002062200</name>
</gene>
<dbReference type="InterPro" id="IPR000477">
    <property type="entry name" value="RT_dom"/>
</dbReference>
<evidence type="ECO:0000313" key="3">
    <source>
        <dbReference type="Proteomes" id="UP000735302"/>
    </source>
</evidence>
<sequence length="123" mass="13829">MDVNALYTNIPHGEGIGACKSALEKWRGPNSSPSSTFLCDLIEIILTCNCFQFADDMWRQIHCAAIGTCMTPSYANLFMSELEDKFLASAATKPKIWLRYIDDIFLVWTHGRSNLDTFIAQPC</sequence>
<dbReference type="AlphaFoldDB" id="A0AAV3ZHU9"/>
<dbReference type="PANTHER" id="PTHR21301:SF10">
    <property type="entry name" value="REVERSE TRANSCRIPTASE DOMAIN-CONTAINING PROTEIN"/>
    <property type="match status" value="1"/>
</dbReference>
<protein>
    <recommendedName>
        <fullName evidence="1">Reverse transcriptase domain-containing protein</fullName>
    </recommendedName>
</protein>
<evidence type="ECO:0000313" key="2">
    <source>
        <dbReference type="EMBL" id="GFN94116.1"/>
    </source>
</evidence>
<name>A0AAV3ZHU9_9GAST</name>
<dbReference type="PROSITE" id="PS50878">
    <property type="entry name" value="RT_POL"/>
    <property type="match status" value="1"/>
</dbReference>
<dbReference type="PANTHER" id="PTHR21301">
    <property type="entry name" value="REVERSE TRANSCRIPTASE"/>
    <property type="match status" value="1"/>
</dbReference>
<evidence type="ECO:0000259" key="1">
    <source>
        <dbReference type="PROSITE" id="PS50878"/>
    </source>
</evidence>
<comment type="caution">
    <text evidence="2">The sequence shown here is derived from an EMBL/GenBank/DDBJ whole genome shotgun (WGS) entry which is preliminary data.</text>
</comment>
<dbReference type="EMBL" id="BLXT01002413">
    <property type="protein sequence ID" value="GFN94116.1"/>
    <property type="molecule type" value="Genomic_DNA"/>
</dbReference>
<dbReference type="Proteomes" id="UP000735302">
    <property type="component" value="Unassembled WGS sequence"/>
</dbReference>
<accession>A0AAV3ZHU9</accession>
<reference evidence="2 3" key="1">
    <citation type="journal article" date="2021" name="Elife">
        <title>Chloroplast acquisition without the gene transfer in kleptoplastic sea slugs, Plakobranchus ocellatus.</title>
        <authorList>
            <person name="Maeda T."/>
            <person name="Takahashi S."/>
            <person name="Yoshida T."/>
            <person name="Shimamura S."/>
            <person name="Takaki Y."/>
            <person name="Nagai Y."/>
            <person name="Toyoda A."/>
            <person name="Suzuki Y."/>
            <person name="Arimoto A."/>
            <person name="Ishii H."/>
            <person name="Satoh N."/>
            <person name="Nishiyama T."/>
            <person name="Hasebe M."/>
            <person name="Maruyama T."/>
            <person name="Minagawa J."/>
            <person name="Obokata J."/>
            <person name="Shigenobu S."/>
        </authorList>
    </citation>
    <scope>NUCLEOTIDE SEQUENCE [LARGE SCALE GENOMIC DNA]</scope>
</reference>
<organism evidence="2 3">
    <name type="scientific">Plakobranchus ocellatus</name>
    <dbReference type="NCBI Taxonomy" id="259542"/>
    <lineage>
        <taxon>Eukaryota</taxon>
        <taxon>Metazoa</taxon>
        <taxon>Spiralia</taxon>
        <taxon>Lophotrochozoa</taxon>
        <taxon>Mollusca</taxon>
        <taxon>Gastropoda</taxon>
        <taxon>Heterobranchia</taxon>
        <taxon>Euthyneura</taxon>
        <taxon>Panpulmonata</taxon>
        <taxon>Sacoglossa</taxon>
        <taxon>Placobranchoidea</taxon>
        <taxon>Plakobranchidae</taxon>
        <taxon>Plakobranchus</taxon>
    </lineage>
</organism>